<dbReference type="Pfam" id="PF00083">
    <property type="entry name" value="Sugar_tr"/>
    <property type="match status" value="1"/>
</dbReference>
<dbReference type="PROSITE" id="PS00216">
    <property type="entry name" value="SUGAR_TRANSPORT_1"/>
    <property type="match status" value="1"/>
</dbReference>
<evidence type="ECO:0000313" key="10">
    <source>
        <dbReference type="EMBL" id="KAJ8929883.1"/>
    </source>
</evidence>
<evidence type="ECO:0000313" key="11">
    <source>
        <dbReference type="Proteomes" id="UP001162156"/>
    </source>
</evidence>
<dbReference type="FunFam" id="1.20.1250.20:FF:000218">
    <property type="entry name" value="facilitated trehalose transporter Tret1"/>
    <property type="match status" value="1"/>
</dbReference>
<gene>
    <name evidence="10" type="ORF">NQ314_017389</name>
</gene>
<comment type="subcellular location">
    <subcellularLocation>
        <location evidence="1">Cell membrane</location>
        <topology evidence="1">Multi-pass membrane protein</topology>
    </subcellularLocation>
</comment>
<dbReference type="Gene3D" id="1.20.1250.20">
    <property type="entry name" value="MFS general substrate transporter like domains"/>
    <property type="match status" value="1"/>
</dbReference>
<feature type="transmembrane region" description="Helical" evidence="8">
    <location>
        <begin position="156"/>
        <end position="177"/>
    </location>
</feature>
<keyword evidence="11" id="KW-1185">Reference proteome</keyword>
<dbReference type="SUPFAM" id="SSF103473">
    <property type="entry name" value="MFS general substrate transporter"/>
    <property type="match status" value="1"/>
</dbReference>
<dbReference type="AlphaFoldDB" id="A0AAV8WU04"/>
<dbReference type="Proteomes" id="UP001162156">
    <property type="component" value="Unassembled WGS sequence"/>
</dbReference>
<dbReference type="PROSITE" id="PS50850">
    <property type="entry name" value="MFS"/>
    <property type="match status" value="1"/>
</dbReference>
<feature type="transmembrane region" description="Helical" evidence="8">
    <location>
        <begin position="253"/>
        <end position="277"/>
    </location>
</feature>
<comment type="caution">
    <text evidence="10">The sequence shown here is derived from an EMBL/GenBank/DDBJ whole genome shotgun (WGS) entry which is preliminary data.</text>
</comment>
<evidence type="ECO:0000256" key="4">
    <source>
        <dbReference type="ARBA" id="ARBA00022597"/>
    </source>
</evidence>
<keyword evidence="3" id="KW-1003">Cell membrane</keyword>
<dbReference type="InterPro" id="IPR050549">
    <property type="entry name" value="MFS_Trehalose_Transporter"/>
</dbReference>
<dbReference type="PANTHER" id="PTHR48021:SF46">
    <property type="entry name" value="MAJOR FACILITATOR SUPERFAMILY (MFS) PROFILE DOMAIN-CONTAINING PROTEIN"/>
    <property type="match status" value="1"/>
</dbReference>
<keyword evidence="2" id="KW-0813">Transport</keyword>
<dbReference type="EMBL" id="JANEYF010004855">
    <property type="protein sequence ID" value="KAJ8929883.1"/>
    <property type="molecule type" value="Genomic_DNA"/>
</dbReference>
<organism evidence="10 11">
    <name type="scientific">Rhamnusium bicolor</name>
    <dbReference type="NCBI Taxonomy" id="1586634"/>
    <lineage>
        <taxon>Eukaryota</taxon>
        <taxon>Metazoa</taxon>
        <taxon>Ecdysozoa</taxon>
        <taxon>Arthropoda</taxon>
        <taxon>Hexapoda</taxon>
        <taxon>Insecta</taxon>
        <taxon>Pterygota</taxon>
        <taxon>Neoptera</taxon>
        <taxon>Endopterygota</taxon>
        <taxon>Coleoptera</taxon>
        <taxon>Polyphaga</taxon>
        <taxon>Cucujiformia</taxon>
        <taxon>Chrysomeloidea</taxon>
        <taxon>Cerambycidae</taxon>
        <taxon>Lepturinae</taxon>
        <taxon>Rhagiini</taxon>
        <taxon>Rhamnusium</taxon>
    </lineage>
</organism>
<evidence type="ECO:0000256" key="1">
    <source>
        <dbReference type="ARBA" id="ARBA00004651"/>
    </source>
</evidence>
<dbReference type="InterPro" id="IPR020846">
    <property type="entry name" value="MFS_dom"/>
</dbReference>
<keyword evidence="6 8" id="KW-1133">Transmembrane helix</keyword>
<accession>A0AAV8WU04</accession>
<dbReference type="GO" id="GO:0022857">
    <property type="term" value="F:transmembrane transporter activity"/>
    <property type="evidence" value="ECO:0007669"/>
    <property type="project" value="InterPro"/>
</dbReference>
<evidence type="ECO:0000256" key="3">
    <source>
        <dbReference type="ARBA" id="ARBA00022475"/>
    </source>
</evidence>
<dbReference type="InterPro" id="IPR005829">
    <property type="entry name" value="Sugar_transporter_CS"/>
</dbReference>
<dbReference type="InterPro" id="IPR005828">
    <property type="entry name" value="MFS_sugar_transport-like"/>
</dbReference>
<name>A0AAV8WU04_9CUCU</name>
<keyword evidence="7 8" id="KW-0472">Membrane</keyword>
<evidence type="ECO:0000259" key="9">
    <source>
        <dbReference type="PROSITE" id="PS50850"/>
    </source>
</evidence>
<evidence type="ECO:0000256" key="7">
    <source>
        <dbReference type="ARBA" id="ARBA00023136"/>
    </source>
</evidence>
<evidence type="ECO:0000256" key="8">
    <source>
        <dbReference type="SAM" id="Phobius"/>
    </source>
</evidence>
<keyword evidence="4" id="KW-0762">Sugar transport</keyword>
<feature type="transmembrane region" description="Helical" evidence="8">
    <location>
        <begin position="12"/>
        <end position="30"/>
    </location>
</feature>
<feature type="transmembrane region" description="Helical" evidence="8">
    <location>
        <begin position="131"/>
        <end position="151"/>
    </location>
</feature>
<proteinExistence type="predicted"/>
<evidence type="ECO:0000256" key="6">
    <source>
        <dbReference type="ARBA" id="ARBA00022989"/>
    </source>
</evidence>
<dbReference type="PANTHER" id="PTHR48021">
    <property type="match status" value="1"/>
</dbReference>
<feature type="transmembrane region" description="Helical" evidence="8">
    <location>
        <begin position="226"/>
        <end position="247"/>
    </location>
</feature>
<keyword evidence="5 8" id="KW-0812">Transmembrane</keyword>
<evidence type="ECO:0000256" key="5">
    <source>
        <dbReference type="ARBA" id="ARBA00022692"/>
    </source>
</evidence>
<reference evidence="10" key="1">
    <citation type="journal article" date="2023" name="Insect Mol. Biol.">
        <title>Genome sequencing provides insights into the evolution of gene families encoding plant cell wall-degrading enzymes in longhorned beetles.</title>
        <authorList>
            <person name="Shin N.R."/>
            <person name="Okamura Y."/>
            <person name="Kirsch R."/>
            <person name="Pauchet Y."/>
        </authorList>
    </citation>
    <scope>NUCLEOTIDE SEQUENCE</scope>
    <source>
        <strain evidence="10">RBIC_L_NR</strain>
    </source>
</reference>
<protein>
    <recommendedName>
        <fullName evidence="9">Major facilitator superfamily (MFS) profile domain-containing protein</fullName>
    </recommendedName>
</protein>
<dbReference type="InterPro" id="IPR036259">
    <property type="entry name" value="MFS_trans_sf"/>
</dbReference>
<sequence>MGSYLSIDETAFVSSIFPVILFITFIWMPGSPSFLLLKHRNDEALKTLEMLRGKENAEIEMKRLTEAITEKKNENTSVFELFLNRTNRKAALVAYGLRTIQQFCGTTAITFYCKTIFEQADGFISPSTGTIIYFSLQLVIAFLSSFIVDIFGRRPLLIVSLVGSSVTLFLMSSYMYVKDCTDIDTDNYNFLPIIALLLNVSFISIGIRNIPLLMMGEMFATNIKPIAVCVGTIFYSILATLSAKVFYITNDLFGMYVPFLIFSILGFLSILFVIFCVPETKGKTLEDIQRLLEGSNSAVGKNNC</sequence>
<evidence type="ECO:0000256" key="2">
    <source>
        <dbReference type="ARBA" id="ARBA00022448"/>
    </source>
</evidence>
<feature type="transmembrane region" description="Helical" evidence="8">
    <location>
        <begin position="189"/>
        <end position="214"/>
    </location>
</feature>
<dbReference type="GO" id="GO:0005886">
    <property type="term" value="C:plasma membrane"/>
    <property type="evidence" value="ECO:0007669"/>
    <property type="project" value="UniProtKB-SubCell"/>
</dbReference>
<feature type="domain" description="Major facilitator superfamily (MFS) profile" evidence="9">
    <location>
        <begin position="1"/>
        <end position="281"/>
    </location>
</feature>